<proteinExistence type="predicted"/>
<evidence type="ECO:0000313" key="3">
    <source>
        <dbReference type="EMBL" id="SSX28648.1"/>
    </source>
</evidence>
<dbReference type="EMBL" id="UFQT01001052">
    <property type="protein sequence ID" value="SSX28648.1"/>
    <property type="molecule type" value="Genomic_DNA"/>
</dbReference>
<dbReference type="InterPro" id="IPR003124">
    <property type="entry name" value="WH2_dom"/>
</dbReference>
<feature type="region of interest" description="Disordered" evidence="1">
    <location>
        <begin position="1"/>
        <end position="33"/>
    </location>
</feature>
<organism evidence="3">
    <name type="scientific">Culicoides sonorensis</name>
    <name type="common">Biting midge</name>
    <dbReference type="NCBI Taxonomy" id="179676"/>
    <lineage>
        <taxon>Eukaryota</taxon>
        <taxon>Metazoa</taxon>
        <taxon>Ecdysozoa</taxon>
        <taxon>Arthropoda</taxon>
        <taxon>Hexapoda</taxon>
        <taxon>Insecta</taxon>
        <taxon>Pterygota</taxon>
        <taxon>Neoptera</taxon>
        <taxon>Endopterygota</taxon>
        <taxon>Diptera</taxon>
        <taxon>Nematocera</taxon>
        <taxon>Chironomoidea</taxon>
        <taxon>Ceratopogonidae</taxon>
        <taxon>Ceratopogoninae</taxon>
        <taxon>Culicoides</taxon>
        <taxon>Monoculicoides</taxon>
    </lineage>
</organism>
<reference evidence="3" key="1">
    <citation type="submission" date="2018-07" db="EMBL/GenBank/DDBJ databases">
        <authorList>
            <person name="Quirk P.G."/>
            <person name="Krulwich T.A."/>
        </authorList>
    </citation>
    <scope>NUCLEOTIDE SEQUENCE</scope>
</reference>
<feature type="compositionally biased region" description="Polar residues" evidence="1">
    <location>
        <begin position="202"/>
        <end position="219"/>
    </location>
</feature>
<feature type="compositionally biased region" description="Polar residues" evidence="1">
    <location>
        <begin position="439"/>
        <end position="453"/>
    </location>
</feature>
<accession>A0A336MRS5</accession>
<feature type="region of interest" description="Disordered" evidence="1">
    <location>
        <begin position="389"/>
        <end position="453"/>
    </location>
</feature>
<feature type="compositionally biased region" description="Pro residues" evidence="1">
    <location>
        <begin position="1"/>
        <end position="15"/>
    </location>
</feature>
<feature type="region of interest" description="Disordered" evidence="1">
    <location>
        <begin position="105"/>
        <end position="127"/>
    </location>
</feature>
<feature type="domain" description="WH2" evidence="2">
    <location>
        <begin position="33"/>
        <end position="50"/>
    </location>
</feature>
<dbReference type="VEuPathDB" id="VectorBase:CSON000317"/>
<feature type="compositionally biased region" description="Basic and acidic residues" evidence="1">
    <location>
        <begin position="342"/>
        <end position="353"/>
    </location>
</feature>
<dbReference type="PROSITE" id="PS51082">
    <property type="entry name" value="WH2"/>
    <property type="match status" value="1"/>
</dbReference>
<dbReference type="GO" id="GO:0003779">
    <property type="term" value="F:actin binding"/>
    <property type="evidence" value="ECO:0007669"/>
    <property type="project" value="InterPro"/>
</dbReference>
<dbReference type="AlphaFoldDB" id="A0A336MRS5"/>
<feature type="compositionally biased region" description="Polar residues" evidence="1">
    <location>
        <begin position="19"/>
        <end position="33"/>
    </location>
</feature>
<protein>
    <submittedName>
        <fullName evidence="3">CSON000317 protein</fullName>
    </submittedName>
</protein>
<feature type="region of interest" description="Disordered" evidence="1">
    <location>
        <begin position="201"/>
        <end position="220"/>
    </location>
</feature>
<sequence length="588" mass="65038">MSSIPLPPPPPPPLPSNGVKIQSNSIPASSNDARSALLSDITKGVQLKKCNQSRGNNPLASKTVQFLDGHNNGCDDDSSLSGQKVKDDFKSALHAELTNTLKKRKNGVTSENGEEPQLKNGVRTFDPNILNTHVPQPTGLKIGHSSPNFTIKRNGSPPLVSHVKENGSNALNGEIKGIEIQKMTPKCHEKISIEIESPKILRSSQSPQKSPEIESNGTVTPKVMSPTIRELKQQLSQNLNDIPNDKAKIHQNGEGNGAIKKSPEISKKIVLNFNNASNGIDTVDCNKPESPRMKSPTVQELKKQLSINCDDKINRNSPPKVTFVHQNSVTSKGIVLQSPSNDTEKLQKQDEGQKMTSPSIKELKKQLSVASQTDEIQKADKKVQKLTINFKSDNDTPDFPLKSPKKYPKSPKTTVQVTNGNAKKISHPTRSFTLPRKPTTPSSPGKQKSFQKENNVTFNFNKPTIASLQRQHTNNVTNNIKKTDKTSHNVIRAFNTNNNHDNQLNNNNKSHKIHDKIDGIPLNYDKKSQISFSKDLSNAKNYHQETVKTSKIVTTKSDLYFNNINLANVKLEINTQHDNVIRVVPKHN</sequence>
<evidence type="ECO:0000256" key="1">
    <source>
        <dbReference type="SAM" id="MobiDB-lite"/>
    </source>
</evidence>
<feature type="region of interest" description="Disordered" evidence="1">
    <location>
        <begin position="337"/>
        <end position="358"/>
    </location>
</feature>
<dbReference type="Pfam" id="PF02205">
    <property type="entry name" value="WH2"/>
    <property type="match status" value="1"/>
</dbReference>
<name>A0A336MRS5_CULSO</name>
<evidence type="ECO:0000259" key="2">
    <source>
        <dbReference type="PROSITE" id="PS51082"/>
    </source>
</evidence>
<gene>
    <name evidence="3" type="primary">CSON000317</name>
</gene>